<dbReference type="RefSeq" id="WP_109939129.1">
    <property type="nucleotide sequence ID" value="NZ_CP176366.1"/>
</dbReference>
<dbReference type="GO" id="GO:0005886">
    <property type="term" value="C:plasma membrane"/>
    <property type="evidence" value="ECO:0007669"/>
    <property type="project" value="TreeGrafter"/>
</dbReference>
<evidence type="ECO:0000313" key="2">
    <source>
        <dbReference type="EMBL" id="PWR76310.1"/>
    </source>
</evidence>
<evidence type="ECO:0000313" key="3">
    <source>
        <dbReference type="Proteomes" id="UP000245934"/>
    </source>
</evidence>
<sequence length="185" mass="19891">MSNEVPSNAEIAASVGSMPWWLVLVWGLMAIIIGIMLITTPVITTYYLVLFMGAYWFVGGIFTLVSLFQDKSNMGWKIFLAVISILAGIAIMSYPLWGEVIVLTMLVFLIGFWGLLIGGTKLYEAYRSKDAGSGILGILSIIFGIILLIFPYGAALALPLVAGVFALLGGISAAVMSFQIKKAQA</sequence>
<protein>
    <recommendedName>
        <fullName evidence="4">HdeD family acid-resistance protein</fullName>
    </recommendedName>
</protein>
<evidence type="ECO:0000256" key="1">
    <source>
        <dbReference type="SAM" id="Phobius"/>
    </source>
</evidence>
<feature type="transmembrane region" description="Helical" evidence="1">
    <location>
        <begin position="75"/>
        <end position="94"/>
    </location>
</feature>
<proteinExistence type="predicted"/>
<organism evidence="2 3">
    <name type="scientific">Methanospirillum stamsii</name>
    <dbReference type="NCBI Taxonomy" id="1277351"/>
    <lineage>
        <taxon>Archaea</taxon>
        <taxon>Methanobacteriati</taxon>
        <taxon>Methanobacteriota</taxon>
        <taxon>Stenosarchaea group</taxon>
        <taxon>Methanomicrobia</taxon>
        <taxon>Methanomicrobiales</taxon>
        <taxon>Methanospirillaceae</taxon>
        <taxon>Methanospirillum</taxon>
    </lineage>
</organism>
<name>A0A2V2NC29_9EURY</name>
<keyword evidence="1" id="KW-0472">Membrane</keyword>
<feature type="transmembrane region" description="Helical" evidence="1">
    <location>
        <begin position="46"/>
        <end position="68"/>
    </location>
</feature>
<dbReference type="EMBL" id="QGMZ01000001">
    <property type="protein sequence ID" value="PWR76310.1"/>
    <property type="molecule type" value="Genomic_DNA"/>
</dbReference>
<dbReference type="OrthoDB" id="117703at2157"/>
<dbReference type="Proteomes" id="UP000245934">
    <property type="component" value="Unassembled WGS sequence"/>
</dbReference>
<feature type="transmembrane region" description="Helical" evidence="1">
    <location>
        <begin position="20"/>
        <end position="40"/>
    </location>
</feature>
<dbReference type="Pfam" id="PF03729">
    <property type="entry name" value="DUF308"/>
    <property type="match status" value="2"/>
</dbReference>
<keyword evidence="3" id="KW-1185">Reference proteome</keyword>
<dbReference type="InterPro" id="IPR005325">
    <property type="entry name" value="DUF308_memb"/>
</dbReference>
<comment type="caution">
    <text evidence="2">The sequence shown here is derived from an EMBL/GenBank/DDBJ whole genome shotgun (WGS) entry which is preliminary data.</text>
</comment>
<dbReference type="PANTHER" id="PTHR34989">
    <property type="entry name" value="PROTEIN HDED"/>
    <property type="match status" value="1"/>
</dbReference>
<keyword evidence="1" id="KW-0812">Transmembrane</keyword>
<dbReference type="GeneID" id="97610349"/>
<gene>
    <name evidence="2" type="ORF">DLD82_00435</name>
</gene>
<keyword evidence="1" id="KW-1133">Transmembrane helix</keyword>
<feature type="transmembrane region" description="Helical" evidence="1">
    <location>
        <begin position="131"/>
        <end position="150"/>
    </location>
</feature>
<dbReference type="AlphaFoldDB" id="A0A2V2NC29"/>
<reference evidence="2 3" key="1">
    <citation type="submission" date="2018-05" db="EMBL/GenBank/DDBJ databases">
        <title>Draft genome of Methanospirillum stamsii Pt1.</title>
        <authorList>
            <person name="Dueholm M.S."/>
            <person name="Nielsen P.H."/>
            <person name="Bakmann L.F."/>
            <person name="Otzen D.E."/>
        </authorList>
    </citation>
    <scope>NUCLEOTIDE SEQUENCE [LARGE SCALE GENOMIC DNA]</scope>
    <source>
        <strain evidence="2 3">Pt1</strain>
    </source>
</reference>
<feature type="transmembrane region" description="Helical" evidence="1">
    <location>
        <begin position="100"/>
        <end position="119"/>
    </location>
</feature>
<evidence type="ECO:0008006" key="4">
    <source>
        <dbReference type="Google" id="ProtNLM"/>
    </source>
</evidence>
<dbReference type="PANTHER" id="PTHR34989:SF1">
    <property type="entry name" value="PROTEIN HDED"/>
    <property type="match status" value="1"/>
</dbReference>
<accession>A0A2V2NC29</accession>
<dbReference type="InterPro" id="IPR052712">
    <property type="entry name" value="Acid_resist_chaperone_HdeD"/>
</dbReference>
<feature type="transmembrane region" description="Helical" evidence="1">
    <location>
        <begin position="156"/>
        <end position="178"/>
    </location>
</feature>